<evidence type="ECO:0008006" key="3">
    <source>
        <dbReference type="Google" id="ProtNLM"/>
    </source>
</evidence>
<gene>
    <name evidence="1" type="ORF">DWY69_06920</name>
</gene>
<reference evidence="1 2" key="1">
    <citation type="submission" date="2018-08" db="EMBL/GenBank/DDBJ databases">
        <title>A genome reference for cultivated species of the human gut microbiota.</title>
        <authorList>
            <person name="Zou Y."/>
            <person name="Xue W."/>
            <person name="Luo G."/>
        </authorList>
    </citation>
    <scope>NUCLEOTIDE SEQUENCE [LARGE SCALE GENOMIC DNA]</scope>
    <source>
        <strain evidence="1 2">AF26-4BH</strain>
    </source>
</reference>
<evidence type="ECO:0000313" key="2">
    <source>
        <dbReference type="Proteomes" id="UP000261166"/>
    </source>
</evidence>
<name>A0A3E3J010_9FIRM</name>
<accession>A0A3E3J010</accession>
<evidence type="ECO:0000313" key="1">
    <source>
        <dbReference type="EMBL" id="RGE72613.1"/>
    </source>
</evidence>
<proteinExistence type="predicted"/>
<dbReference type="NCBIfam" id="NF047561">
    <property type="entry name" value="orf58_phage_fam"/>
    <property type="match status" value="1"/>
</dbReference>
<dbReference type="AlphaFoldDB" id="A0A3E3J010"/>
<dbReference type="Proteomes" id="UP000261166">
    <property type="component" value="Unassembled WGS sequence"/>
</dbReference>
<organism evidence="1 2">
    <name type="scientific">Eisenbergiella massiliensis</name>
    <dbReference type="NCBI Taxonomy" id="1720294"/>
    <lineage>
        <taxon>Bacteria</taxon>
        <taxon>Bacillati</taxon>
        <taxon>Bacillota</taxon>
        <taxon>Clostridia</taxon>
        <taxon>Lachnospirales</taxon>
        <taxon>Lachnospiraceae</taxon>
        <taxon>Eisenbergiella</taxon>
    </lineage>
</organism>
<dbReference type="EMBL" id="QVLU01000005">
    <property type="protein sequence ID" value="RGE72613.1"/>
    <property type="molecule type" value="Genomic_DNA"/>
</dbReference>
<comment type="caution">
    <text evidence="1">The sequence shown here is derived from an EMBL/GenBank/DDBJ whole genome shotgun (WGS) entry which is preliminary data.</text>
</comment>
<protein>
    <recommendedName>
        <fullName evidence="3">Phage tail protein</fullName>
    </recommendedName>
</protein>
<dbReference type="OrthoDB" id="1919832at2"/>
<dbReference type="RefSeq" id="WP_117530679.1">
    <property type="nucleotide sequence ID" value="NZ_JBKVAZ010000028.1"/>
</dbReference>
<sequence length="280" mass="31212">MRFFIRSATIQIGANQYSMDNGFYFEFEIPFKDSEELQTVTFKVYNLSEGTRNNIQRGTPIILNAGYEGDIGTIFVGAVNAVSSEKSGTDWITEISATTALEEWLGKTINKTYLPDTTAKNIVLDLLTIFGLEIGRFELVEDITYPRGRVCQGKLKDILKQIVVNECGSRLLIRNNQININNPEEGINMGYLLTPETGLLASGGEKDNTLIATDEQETKEKKNEKAKTIKRKCLLNHRIGPGDIVQVQSHSLNGTYMVVSGSHKGSPTGDWYTEMELKIS</sequence>